<dbReference type="Gene3D" id="3.40.50.300">
    <property type="entry name" value="P-loop containing nucleotide triphosphate hydrolases"/>
    <property type="match status" value="1"/>
</dbReference>
<gene>
    <name evidence="2" type="ORF">GCM10009789_25900</name>
</gene>
<protein>
    <recommendedName>
        <fullName evidence="4">AAA ATPase domain-containing protein</fullName>
    </recommendedName>
</protein>
<dbReference type="SUPFAM" id="SSF52540">
    <property type="entry name" value="P-loop containing nucleoside triphosphate hydrolases"/>
    <property type="match status" value="1"/>
</dbReference>
<sequence>MAQLHDLSSAKFEGILDSIRSTGPAKSGGRVQELREFVALLSAFDVASLPGSTDRPHVDPVIDQFLAQDCEPVVTRAGEKWSLRADVRKETLAVLDRDGRLTDFEGGTDLNDVGFVMARRYINKSAQSLKNQSLEELQGTATASEWLSGTKVQIPTPEEARGERTIENLLRPLRMLVADGFVGRKAELQQLSDYAEVLPASSRTTSTRRRVRRAMRRNERPPLLIYGPGGVGKSTLLARFILDHVDAGTAHHFPFAYLSFDRQELRIDQPLTLLADAAGQLAALFPKVAAEAVALSQAVRTTIAAADVSRLAPRASKSEVTVRTEDTIADEEVLLARYAGIVETAVGKRDHPHLWVLDTFEVAQRQSPEAVDTLWGFLDRFQDHSPRLRVVMCGRVPMDRHETVDLHLTGLDRESAMQLLRRSLAGFELPEEFLSSVERAVSTQPLSLRLAADYLRDRLKDGMSSKEAQQQFLFSMNEVSLPYLYRRVVAHIDDADVRRLVNGCMVVRRITPDVIRHVLARPSGLSDMTDSRARELFERLAREVALVQRLSPHELVARPDLRKVVLPLVLASSPRVVERIQRAAYRYFAKQNSFAAKVEELYYRLCLGQATATLDRAFNQRAVEELAGIVEELPTSSQVYLSARLGLTVQPELLAAADDLTWARQASLTARRLLDAGKAEDALTVLTERRTDVSLPFTAAIEVEALASLHRFAEALTGADWWAGVAADRHDTDTYIDIRLLTARIAEDTGDVDQALRWLREIDGLVRLPEQLPERLAARVAIVRIHRKAGTSESEEATRMRESLIRDADTLFARDRSRDPSLVRDLAAEIGDAVPSLARDALRLGGYKEVTGGPDKGKPRKRPPTKSSLTQSERGQELTESLDEELADEVTETFRAEADASPFA</sequence>
<dbReference type="InterPro" id="IPR027417">
    <property type="entry name" value="P-loop_NTPase"/>
</dbReference>
<reference evidence="3" key="1">
    <citation type="journal article" date="2019" name="Int. J. Syst. Evol. Microbiol.">
        <title>The Global Catalogue of Microorganisms (GCM) 10K type strain sequencing project: providing services to taxonomists for standard genome sequencing and annotation.</title>
        <authorList>
            <consortium name="The Broad Institute Genomics Platform"/>
            <consortium name="The Broad Institute Genome Sequencing Center for Infectious Disease"/>
            <person name="Wu L."/>
            <person name="Ma J."/>
        </authorList>
    </citation>
    <scope>NUCLEOTIDE SEQUENCE [LARGE SCALE GENOMIC DNA]</scope>
    <source>
        <strain evidence="3">JCM 14969</strain>
    </source>
</reference>
<name>A0ABP4P3Z4_9ACTN</name>
<evidence type="ECO:0000313" key="3">
    <source>
        <dbReference type="Proteomes" id="UP001500393"/>
    </source>
</evidence>
<accession>A0ABP4P3Z4</accession>
<proteinExistence type="predicted"/>
<dbReference type="Proteomes" id="UP001500393">
    <property type="component" value="Unassembled WGS sequence"/>
</dbReference>
<evidence type="ECO:0000256" key="1">
    <source>
        <dbReference type="SAM" id="MobiDB-lite"/>
    </source>
</evidence>
<dbReference type="EMBL" id="BAAAOS010000018">
    <property type="protein sequence ID" value="GAA1571150.1"/>
    <property type="molecule type" value="Genomic_DNA"/>
</dbReference>
<evidence type="ECO:0008006" key="4">
    <source>
        <dbReference type="Google" id="ProtNLM"/>
    </source>
</evidence>
<organism evidence="2 3">
    <name type="scientific">Kribbella sancticallisti</name>
    <dbReference type="NCBI Taxonomy" id="460087"/>
    <lineage>
        <taxon>Bacteria</taxon>
        <taxon>Bacillati</taxon>
        <taxon>Actinomycetota</taxon>
        <taxon>Actinomycetes</taxon>
        <taxon>Propionibacteriales</taxon>
        <taxon>Kribbellaceae</taxon>
        <taxon>Kribbella</taxon>
    </lineage>
</organism>
<comment type="caution">
    <text evidence="2">The sequence shown here is derived from an EMBL/GenBank/DDBJ whole genome shotgun (WGS) entry which is preliminary data.</text>
</comment>
<feature type="region of interest" description="Disordered" evidence="1">
    <location>
        <begin position="846"/>
        <end position="886"/>
    </location>
</feature>
<dbReference type="RefSeq" id="WP_344213304.1">
    <property type="nucleotide sequence ID" value="NZ_BAAAOS010000018.1"/>
</dbReference>
<evidence type="ECO:0000313" key="2">
    <source>
        <dbReference type="EMBL" id="GAA1571150.1"/>
    </source>
</evidence>
<keyword evidence="3" id="KW-1185">Reference proteome</keyword>